<dbReference type="EMBL" id="FMUR01000014">
    <property type="protein sequence ID" value="SCY37027.1"/>
    <property type="molecule type" value="Genomic_DNA"/>
</dbReference>
<reference evidence="3" key="1">
    <citation type="submission" date="2016-10" db="EMBL/GenBank/DDBJ databases">
        <authorList>
            <person name="Varghese N."/>
            <person name="Submissions S."/>
        </authorList>
    </citation>
    <scope>NUCLEOTIDE SEQUENCE [LARGE SCALE GENOMIC DNA]</scope>
    <source>
        <strain evidence="3">XBD2006</strain>
    </source>
</reference>
<feature type="domain" description="SPFH" evidence="1">
    <location>
        <begin position="51"/>
        <end position="275"/>
    </location>
</feature>
<dbReference type="Pfam" id="PF13421">
    <property type="entry name" value="Band_7_1"/>
    <property type="match status" value="1"/>
</dbReference>
<name>A0A1G5FCX0_9FIRM</name>
<dbReference type="STRING" id="185008.bhn_I2581"/>
<evidence type="ECO:0000313" key="3">
    <source>
        <dbReference type="Proteomes" id="UP000183047"/>
    </source>
</evidence>
<dbReference type="PANTHER" id="PTHR37826:SF2">
    <property type="entry name" value="ZINC-RIBBON DOMAIN-CONTAINING PROTEIN"/>
    <property type="match status" value="1"/>
</dbReference>
<dbReference type="Proteomes" id="UP000183047">
    <property type="component" value="Unassembled WGS sequence"/>
</dbReference>
<accession>A0A1G5FCX0</accession>
<dbReference type="GO" id="GO:0008233">
    <property type="term" value="F:peptidase activity"/>
    <property type="evidence" value="ECO:0007669"/>
    <property type="project" value="UniProtKB-KW"/>
</dbReference>
<dbReference type="RefSeq" id="WP_074462833.1">
    <property type="nucleotide sequence ID" value="NZ_FMUR01000014.1"/>
</dbReference>
<dbReference type="GO" id="GO:0006508">
    <property type="term" value="P:proteolysis"/>
    <property type="evidence" value="ECO:0007669"/>
    <property type="project" value="UniProtKB-KW"/>
</dbReference>
<evidence type="ECO:0000313" key="2">
    <source>
        <dbReference type="EMBL" id="SCY37027.1"/>
    </source>
</evidence>
<dbReference type="AlphaFoldDB" id="A0A1G5FCX0"/>
<proteinExistence type="predicted"/>
<dbReference type="PANTHER" id="PTHR37826">
    <property type="entry name" value="FLOTILLIN BAND_7_5 DOMAIN PROTEIN"/>
    <property type="match status" value="1"/>
</dbReference>
<keyword evidence="2" id="KW-0378">Hydrolase</keyword>
<dbReference type="InterPro" id="IPR033880">
    <property type="entry name" value="SPFH_YdjI"/>
</dbReference>
<keyword evidence="2" id="KW-0645">Protease</keyword>
<protein>
    <submittedName>
        <fullName evidence="2">Membrane protease subunit, stomatin/prohibitin family, contains C-terminal Zn-ribbon domain</fullName>
    </submittedName>
</protein>
<keyword evidence="3" id="KW-1185">Reference proteome</keyword>
<organism evidence="2 3">
    <name type="scientific">Butyrivibrio hungatei</name>
    <dbReference type="NCBI Taxonomy" id="185008"/>
    <lineage>
        <taxon>Bacteria</taxon>
        <taxon>Bacillati</taxon>
        <taxon>Bacillota</taxon>
        <taxon>Clostridia</taxon>
        <taxon>Lachnospirales</taxon>
        <taxon>Lachnospiraceae</taxon>
        <taxon>Butyrivibrio</taxon>
    </lineage>
</organism>
<gene>
    <name evidence="2" type="ORF">SAMN02910451_02363</name>
</gene>
<dbReference type="CDD" id="cd03408">
    <property type="entry name" value="SPFH_like_u1"/>
    <property type="match status" value="1"/>
</dbReference>
<sequence>MGLIQAAMAAGGSVLADQWREYFYCPSLSNDTLLTKGEKKAGRGSNKKGSDNVISDGSIIAINEGQCMILVDQGQITEICAEAGEFVYDVSTESSIFYGNLSESIVNSFKEFGKRVGFGGVAPKDQRVYFINTKEILGNKYGTVNPVPFRVVDTNIGLDMDVSIKCHGEYSYRVVDPVLFYKNICGNVEGSFTKEKIDSQLKSELLTALQPAFAKISEMGIRYSALPGHTTEIANALNEVLSDKWAGFYGITITSFGVSSVIANEEDEKTIKELQRAGALRNPNMAAATIASAQAQAMQDAAKNTAAGPMMAFAGMNMAQQAGGLNANQLFAMGAQQQQAQQAQPVQNQAAAESWTCSCGSVNTGNFCPNCGSKKPAATWTCSCGTVNDGNFCTSCGSPRR</sequence>
<dbReference type="OrthoDB" id="9764015at2"/>
<evidence type="ECO:0000259" key="1">
    <source>
        <dbReference type="Pfam" id="PF13421"/>
    </source>
</evidence>